<gene>
    <name evidence="2" type="ORF">ACFO4O_01135</name>
</gene>
<dbReference type="EMBL" id="JBHSGU010000001">
    <property type="protein sequence ID" value="MFC4698764.1"/>
    <property type="molecule type" value="Genomic_DNA"/>
</dbReference>
<dbReference type="RefSeq" id="WP_382405409.1">
    <property type="nucleotide sequence ID" value="NZ_JBHSGU010000001.1"/>
</dbReference>
<feature type="transmembrane region" description="Helical" evidence="1">
    <location>
        <begin position="12"/>
        <end position="28"/>
    </location>
</feature>
<comment type="caution">
    <text evidence="2">The sequence shown here is derived from an EMBL/GenBank/DDBJ whole genome shotgun (WGS) entry which is preliminary data.</text>
</comment>
<dbReference type="InterPro" id="IPR019099">
    <property type="entry name" value="Uncharacterised_PGPGW_TM"/>
</dbReference>
<protein>
    <submittedName>
        <fullName evidence="2">PGPGW domain-containing protein</fullName>
    </submittedName>
</protein>
<dbReference type="Pfam" id="PF09656">
    <property type="entry name" value="PGPGW"/>
    <property type="match status" value="1"/>
</dbReference>
<dbReference type="Proteomes" id="UP001595897">
    <property type="component" value="Unassembled WGS sequence"/>
</dbReference>
<feature type="transmembrane region" description="Helical" evidence="1">
    <location>
        <begin position="34"/>
        <end position="51"/>
    </location>
</feature>
<proteinExistence type="predicted"/>
<keyword evidence="3" id="KW-1185">Reference proteome</keyword>
<organism evidence="2 3">
    <name type="scientific">Glaciecola siphonariae</name>
    <dbReference type="NCBI Taxonomy" id="521012"/>
    <lineage>
        <taxon>Bacteria</taxon>
        <taxon>Pseudomonadati</taxon>
        <taxon>Pseudomonadota</taxon>
        <taxon>Gammaproteobacteria</taxon>
        <taxon>Alteromonadales</taxon>
        <taxon>Alteromonadaceae</taxon>
        <taxon>Glaciecola</taxon>
    </lineage>
</organism>
<keyword evidence="1" id="KW-1133">Transmembrane helix</keyword>
<name>A0ABV9LRL4_9ALTE</name>
<evidence type="ECO:0000313" key="2">
    <source>
        <dbReference type="EMBL" id="MFC4698764.1"/>
    </source>
</evidence>
<sequence length="79" mass="9024">MKHIQLARKLAFTLIGGAFVLLGAMFIIVPGPSLLFIVPGLILLSYDYPVAKQMLRKCMKLMTKSAAWIDEKLRERKYR</sequence>
<keyword evidence="1" id="KW-0472">Membrane</keyword>
<evidence type="ECO:0000313" key="3">
    <source>
        <dbReference type="Proteomes" id="UP001595897"/>
    </source>
</evidence>
<reference evidence="3" key="1">
    <citation type="journal article" date="2019" name="Int. J. Syst. Evol. Microbiol.">
        <title>The Global Catalogue of Microorganisms (GCM) 10K type strain sequencing project: providing services to taxonomists for standard genome sequencing and annotation.</title>
        <authorList>
            <consortium name="The Broad Institute Genomics Platform"/>
            <consortium name="The Broad Institute Genome Sequencing Center for Infectious Disease"/>
            <person name="Wu L."/>
            <person name="Ma J."/>
        </authorList>
    </citation>
    <scope>NUCLEOTIDE SEQUENCE [LARGE SCALE GENOMIC DNA]</scope>
    <source>
        <strain evidence="3">KACC 12507</strain>
    </source>
</reference>
<keyword evidence="1" id="KW-0812">Transmembrane</keyword>
<evidence type="ECO:0000256" key="1">
    <source>
        <dbReference type="SAM" id="Phobius"/>
    </source>
</evidence>
<accession>A0ABV9LRL4</accession>